<dbReference type="Proteomes" id="UP001175226">
    <property type="component" value="Unassembled WGS sequence"/>
</dbReference>
<accession>A0AA39JL46</accession>
<dbReference type="GO" id="GO:0016491">
    <property type="term" value="F:oxidoreductase activity"/>
    <property type="evidence" value="ECO:0007669"/>
    <property type="project" value="InterPro"/>
</dbReference>
<keyword evidence="2" id="KW-1185">Reference proteome</keyword>
<dbReference type="GO" id="GO:0009263">
    <property type="term" value="P:deoxyribonucleotide biosynthetic process"/>
    <property type="evidence" value="ECO:0007669"/>
    <property type="project" value="InterPro"/>
</dbReference>
<comment type="caution">
    <text evidence="1">The sequence shown here is derived from an EMBL/GenBank/DDBJ whole genome shotgun (WGS) entry which is preliminary data.</text>
</comment>
<name>A0AA39JL46_9AGAR</name>
<dbReference type="PANTHER" id="PTHR23409">
    <property type="entry name" value="RIBONUCLEOSIDE-DIPHOSPHATE REDUCTASE SMALL CHAIN"/>
    <property type="match status" value="1"/>
</dbReference>
<dbReference type="Pfam" id="PF00268">
    <property type="entry name" value="Ribonuc_red_sm"/>
    <property type="match status" value="1"/>
</dbReference>
<reference evidence="1" key="1">
    <citation type="submission" date="2023-06" db="EMBL/GenBank/DDBJ databases">
        <authorList>
            <consortium name="Lawrence Berkeley National Laboratory"/>
            <person name="Ahrendt S."/>
            <person name="Sahu N."/>
            <person name="Indic B."/>
            <person name="Wong-Bajracharya J."/>
            <person name="Merenyi Z."/>
            <person name="Ke H.-M."/>
            <person name="Monk M."/>
            <person name="Kocsube S."/>
            <person name="Drula E."/>
            <person name="Lipzen A."/>
            <person name="Balint B."/>
            <person name="Henrissat B."/>
            <person name="Andreopoulos B."/>
            <person name="Martin F.M."/>
            <person name="Harder C.B."/>
            <person name="Rigling D."/>
            <person name="Ford K.L."/>
            <person name="Foster G.D."/>
            <person name="Pangilinan J."/>
            <person name="Papanicolaou A."/>
            <person name="Barry K."/>
            <person name="LaButti K."/>
            <person name="Viragh M."/>
            <person name="Koriabine M."/>
            <person name="Yan M."/>
            <person name="Riley R."/>
            <person name="Champramary S."/>
            <person name="Plett K.L."/>
            <person name="Tsai I.J."/>
            <person name="Slot J."/>
            <person name="Sipos G."/>
            <person name="Plett J."/>
            <person name="Nagy L.G."/>
            <person name="Grigoriev I.V."/>
        </authorList>
    </citation>
    <scope>NUCLEOTIDE SEQUENCE</scope>
    <source>
        <strain evidence="1">FPL87.14</strain>
    </source>
</reference>
<gene>
    <name evidence="1" type="ORF">EV421DRAFT_1710735</name>
</gene>
<protein>
    <submittedName>
        <fullName evidence="1">Uncharacterized protein</fullName>
    </submittedName>
</protein>
<evidence type="ECO:0000313" key="2">
    <source>
        <dbReference type="Proteomes" id="UP001175226"/>
    </source>
</evidence>
<proteinExistence type="predicted"/>
<dbReference type="InterPro" id="IPR012348">
    <property type="entry name" value="RNR-like"/>
</dbReference>
<dbReference type="InterPro" id="IPR009078">
    <property type="entry name" value="Ferritin-like_SF"/>
</dbReference>
<dbReference type="EMBL" id="JAUEPT010000026">
    <property type="protein sequence ID" value="KAK0442453.1"/>
    <property type="molecule type" value="Genomic_DNA"/>
</dbReference>
<dbReference type="PANTHER" id="PTHR23409:SF18">
    <property type="entry name" value="RIBONUCLEOSIDE-DIPHOSPHATE REDUCTASE SUBUNIT M2"/>
    <property type="match status" value="1"/>
</dbReference>
<dbReference type="InterPro" id="IPR000358">
    <property type="entry name" value="RNR_small_fam"/>
</dbReference>
<feature type="non-terminal residue" evidence="1">
    <location>
        <position position="1"/>
    </location>
</feature>
<dbReference type="Gene3D" id="1.10.620.20">
    <property type="entry name" value="Ribonucleotide Reductase, subunit A"/>
    <property type="match status" value="1"/>
</dbReference>
<sequence>TAKETSLSKDLYDWKNRMNDSGCRFISQVLTFFAASDGVVNENLVENISKKAQLAEAL</sequence>
<dbReference type="AlphaFoldDB" id="A0AA39JL46"/>
<evidence type="ECO:0000313" key="1">
    <source>
        <dbReference type="EMBL" id="KAK0442453.1"/>
    </source>
</evidence>
<organism evidence="1 2">
    <name type="scientific">Armillaria borealis</name>
    <dbReference type="NCBI Taxonomy" id="47425"/>
    <lineage>
        <taxon>Eukaryota</taxon>
        <taxon>Fungi</taxon>
        <taxon>Dikarya</taxon>
        <taxon>Basidiomycota</taxon>
        <taxon>Agaricomycotina</taxon>
        <taxon>Agaricomycetes</taxon>
        <taxon>Agaricomycetidae</taxon>
        <taxon>Agaricales</taxon>
        <taxon>Marasmiineae</taxon>
        <taxon>Physalacriaceae</taxon>
        <taxon>Armillaria</taxon>
    </lineage>
</organism>
<dbReference type="SUPFAM" id="SSF47240">
    <property type="entry name" value="Ferritin-like"/>
    <property type="match status" value="1"/>
</dbReference>